<dbReference type="InterPro" id="IPR030678">
    <property type="entry name" value="Peptide/Ni-bd"/>
</dbReference>
<evidence type="ECO:0000259" key="5">
    <source>
        <dbReference type="Pfam" id="PF00496"/>
    </source>
</evidence>
<dbReference type="GO" id="GO:0042597">
    <property type="term" value="C:periplasmic space"/>
    <property type="evidence" value="ECO:0007669"/>
    <property type="project" value="UniProtKB-ARBA"/>
</dbReference>
<dbReference type="GO" id="GO:0043190">
    <property type="term" value="C:ATP-binding cassette (ABC) transporter complex"/>
    <property type="evidence" value="ECO:0007669"/>
    <property type="project" value="InterPro"/>
</dbReference>
<keyword evidence="2" id="KW-0813">Transport</keyword>
<reference evidence="6" key="1">
    <citation type="submission" date="2016-04" db="EMBL/GenBank/DDBJ databases">
        <authorList>
            <person name="Evans L.H."/>
            <person name="Alamgir A."/>
            <person name="Owens N."/>
            <person name="Weber N.D."/>
            <person name="Virtaneva K."/>
            <person name="Barbian K."/>
            <person name="Babar A."/>
            <person name="Rosenke K."/>
        </authorList>
    </citation>
    <scope>NUCLEOTIDE SEQUENCE</scope>
    <source>
        <strain evidence="6">86</strain>
    </source>
</reference>
<dbReference type="Gene3D" id="3.90.76.10">
    <property type="entry name" value="Dipeptide-binding Protein, Domain 1"/>
    <property type="match status" value="1"/>
</dbReference>
<dbReference type="PANTHER" id="PTHR30290">
    <property type="entry name" value="PERIPLASMIC BINDING COMPONENT OF ABC TRANSPORTER"/>
    <property type="match status" value="1"/>
</dbReference>
<dbReference type="GO" id="GO:1904680">
    <property type="term" value="F:peptide transmembrane transporter activity"/>
    <property type="evidence" value="ECO:0007669"/>
    <property type="project" value="TreeGrafter"/>
</dbReference>
<feature type="domain" description="Solute-binding protein family 5" evidence="5">
    <location>
        <begin position="96"/>
        <end position="456"/>
    </location>
</feature>
<dbReference type="EMBL" id="FLUQ01000001">
    <property type="protein sequence ID" value="SBV92615.1"/>
    <property type="molecule type" value="Genomic_DNA"/>
</dbReference>
<feature type="signal peptide" evidence="4">
    <location>
        <begin position="1"/>
        <end position="30"/>
    </location>
</feature>
<dbReference type="AlphaFoldDB" id="A0A212J0A1"/>
<sequence>MHHKIVRQKMIFSFAAIIITALFPVCPCLAAPPATPSAMADAAATDGREDKRGDSIIMGTIGEASNLLPRMSTDASSSEVSQHLFISLIKYDENLKIVPWAAESYEVLDGGLRLRFTLKPGILWEDGVEMTAEDIEFTYKTMINPETPTAYAGDFLMVDTFTLTGKYSFEVTYTSPYARSLETWMGSILPKHVLEREDFRETAYARAPVGSGPYKFKEWVAGSRIALEANPLYFKGRPNIDRMVFTTIPDLTTMFLELKAGALDMMSLTPQQYTYQAKDPSVAGHYNQFRYLSFAYTYLGYNLESPLFKDARVRRAIAHAVDKKEIIAGALLGQGEATIGPYIPGTWAYNAAIQDYPTDIAAAEKLLAEAGWRKDEAGVLRNSKGLPFAFTIMTNQGNEQRIKTAVIIQSQLKKLGMSVSIRTVEWATFFSQFVNKGFFDAVILGWTTPLDPDLYDVWHSSRLRPSGLNFMKYANKKVDALIERGRKTFDRAERKAVYDEVQVYLHEDQPYCFLYVPYALPVVSKRFRGIRQAPAGITYNMDDWWVPKAEQKYKVTP</sequence>
<dbReference type="CDD" id="cd08514">
    <property type="entry name" value="PBP2_AppA_like"/>
    <property type="match status" value="1"/>
</dbReference>
<keyword evidence="3 4" id="KW-0732">Signal</keyword>
<comment type="similarity">
    <text evidence="1">Belongs to the bacterial solute-binding protein 5 family.</text>
</comment>
<organism evidence="6">
    <name type="scientific">uncultured delta proteobacterium</name>
    <dbReference type="NCBI Taxonomy" id="34034"/>
    <lineage>
        <taxon>Bacteria</taxon>
        <taxon>Deltaproteobacteria</taxon>
        <taxon>environmental samples</taxon>
    </lineage>
</organism>
<evidence type="ECO:0000256" key="3">
    <source>
        <dbReference type="ARBA" id="ARBA00022729"/>
    </source>
</evidence>
<dbReference type="Gene3D" id="3.40.190.10">
    <property type="entry name" value="Periplasmic binding protein-like II"/>
    <property type="match status" value="1"/>
</dbReference>
<name>A0A212J0A1_9DELT</name>
<dbReference type="InterPro" id="IPR039424">
    <property type="entry name" value="SBP_5"/>
</dbReference>
<evidence type="ECO:0000313" key="6">
    <source>
        <dbReference type="EMBL" id="SBV92615.1"/>
    </source>
</evidence>
<accession>A0A212J0A1</accession>
<dbReference type="Gene3D" id="3.10.105.10">
    <property type="entry name" value="Dipeptide-binding Protein, Domain 3"/>
    <property type="match status" value="1"/>
</dbReference>
<dbReference type="PIRSF" id="PIRSF002741">
    <property type="entry name" value="MppA"/>
    <property type="match status" value="1"/>
</dbReference>
<dbReference type="GO" id="GO:0015833">
    <property type="term" value="P:peptide transport"/>
    <property type="evidence" value="ECO:0007669"/>
    <property type="project" value="TreeGrafter"/>
</dbReference>
<gene>
    <name evidence="6" type="ORF">KL86DPRO_10392</name>
</gene>
<dbReference type="InterPro" id="IPR000914">
    <property type="entry name" value="SBP_5_dom"/>
</dbReference>
<evidence type="ECO:0000256" key="2">
    <source>
        <dbReference type="ARBA" id="ARBA00022448"/>
    </source>
</evidence>
<proteinExistence type="inferred from homology"/>
<dbReference type="FunFam" id="3.10.105.10:FF:000006">
    <property type="entry name" value="Peptide ABC transporter substrate-binding protein"/>
    <property type="match status" value="1"/>
</dbReference>
<evidence type="ECO:0000256" key="4">
    <source>
        <dbReference type="SAM" id="SignalP"/>
    </source>
</evidence>
<feature type="chain" id="PRO_5012939556" evidence="4">
    <location>
        <begin position="31"/>
        <end position="557"/>
    </location>
</feature>
<dbReference type="SUPFAM" id="SSF53850">
    <property type="entry name" value="Periplasmic binding protein-like II"/>
    <property type="match status" value="1"/>
</dbReference>
<dbReference type="Pfam" id="PF00496">
    <property type="entry name" value="SBP_bac_5"/>
    <property type="match status" value="1"/>
</dbReference>
<evidence type="ECO:0000256" key="1">
    <source>
        <dbReference type="ARBA" id="ARBA00005695"/>
    </source>
</evidence>
<dbReference type="PANTHER" id="PTHR30290:SF38">
    <property type="entry name" value="D,D-DIPEPTIDE-BINDING PERIPLASMIC PROTEIN DDPA-RELATED"/>
    <property type="match status" value="1"/>
</dbReference>
<protein>
    <submittedName>
        <fullName evidence="6">Extracellular solute-binding protein family 5</fullName>
    </submittedName>
</protein>